<sequence>MRALLCPGQGAQKPGMLSAWLPGAAGAEAQAAQEVLTLVRAASEQTGLDLLRLGTQAYAAEIRDTAVAQPLIVLASLASAIHHGLLLDDEGAQRASGQLAASDGSGDAVAGHSLGALTALALAGVLTPLEAVTLAAKRGAAMAQCCRIGEPGGMTALLGGDRAAVLAAVEAAGLYAANINGATQLVAAGTLSALDGFQAPVGVRTVRLEVAGAFHCPAMAPAASMLTQAVEELPERVLRRTIIDEATGEVHPVGSSGRELLTGLIAHLTAPVRWDLVQEQLLRLGVTEAVELAPAGTLAGFARRDLPGITVTRLRAPAVV</sequence>
<protein>
    <recommendedName>
        <fullName evidence="1">[acyl-carrier-protein] S-malonyltransferase</fullName>
        <ecNumber evidence="1">2.3.1.39</ecNumber>
    </recommendedName>
</protein>
<dbReference type="SMART" id="SM00827">
    <property type="entry name" value="PKS_AT"/>
    <property type="match status" value="1"/>
</dbReference>
<dbReference type="EC" id="2.3.1.39" evidence="1"/>
<dbReference type="PANTHER" id="PTHR42681">
    <property type="entry name" value="MALONYL-COA-ACYL CARRIER PROTEIN TRANSACYLASE, MITOCHONDRIAL"/>
    <property type="match status" value="1"/>
</dbReference>
<keyword evidence="7" id="KW-1185">Reference proteome</keyword>
<dbReference type="InterPro" id="IPR014043">
    <property type="entry name" value="Acyl_transferase_dom"/>
</dbReference>
<dbReference type="InterPro" id="IPR016035">
    <property type="entry name" value="Acyl_Trfase/lysoPLipase"/>
</dbReference>
<evidence type="ECO:0000256" key="2">
    <source>
        <dbReference type="ARBA" id="ARBA00022679"/>
    </source>
</evidence>
<dbReference type="EMBL" id="UAPQ01000009">
    <property type="protein sequence ID" value="SPT54139.1"/>
    <property type="molecule type" value="Genomic_DNA"/>
</dbReference>
<dbReference type="Gene3D" id="3.30.70.250">
    <property type="entry name" value="Malonyl-CoA ACP transacylase, ACP-binding"/>
    <property type="match status" value="1"/>
</dbReference>
<dbReference type="RefSeq" id="WP_111837035.1">
    <property type="nucleotide sequence ID" value="NZ_UAPQ01000009.1"/>
</dbReference>
<feature type="domain" description="Malonyl-CoA:ACP transacylase (MAT)" evidence="5">
    <location>
        <begin position="5"/>
        <end position="318"/>
    </location>
</feature>
<dbReference type="InterPro" id="IPR050858">
    <property type="entry name" value="Mal-CoA-ACP_Trans/PKS_FabD"/>
</dbReference>
<keyword evidence="3 6" id="KW-0012">Acyltransferase</keyword>
<reference evidence="6 7" key="1">
    <citation type="submission" date="2018-06" db="EMBL/GenBank/DDBJ databases">
        <authorList>
            <consortium name="Pathogen Informatics"/>
            <person name="Doyle S."/>
        </authorList>
    </citation>
    <scope>NUCLEOTIDE SEQUENCE [LARGE SCALE GENOMIC DNA]</scope>
    <source>
        <strain evidence="6 7">NCTC11535</strain>
    </source>
</reference>
<dbReference type="Proteomes" id="UP000250006">
    <property type="component" value="Unassembled WGS sequence"/>
</dbReference>
<dbReference type="Gene3D" id="3.40.366.10">
    <property type="entry name" value="Malonyl-Coenzyme A Acyl Carrier Protein, domain 2"/>
    <property type="match status" value="1"/>
</dbReference>
<dbReference type="SUPFAM" id="SSF55048">
    <property type="entry name" value="Probable ACP-binding domain of malonyl-CoA ACP transacylase"/>
    <property type="match status" value="1"/>
</dbReference>
<gene>
    <name evidence="6" type="primary">fabD</name>
    <name evidence="6" type="ORF">NCTC11535_01842</name>
</gene>
<dbReference type="GO" id="GO:0004314">
    <property type="term" value="F:[acyl-carrier-protein] S-malonyltransferase activity"/>
    <property type="evidence" value="ECO:0007669"/>
    <property type="project" value="UniProtKB-EC"/>
</dbReference>
<evidence type="ECO:0000313" key="7">
    <source>
        <dbReference type="Proteomes" id="UP000250006"/>
    </source>
</evidence>
<proteinExistence type="predicted"/>
<keyword evidence="2 6" id="KW-0808">Transferase</keyword>
<evidence type="ECO:0000256" key="4">
    <source>
        <dbReference type="ARBA" id="ARBA00048462"/>
    </source>
</evidence>
<dbReference type="InterPro" id="IPR016036">
    <property type="entry name" value="Malonyl_transacylase_ACP-bd"/>
</dbReference>
<dbReference type="PANTHER" id="PTHR42681:SF1">
    <property type="entry name" value="MALONYL-COA-ACYL CARRIER PROTEIN TRANSACYLASE, MITOCHONDRIAL"/>
    <property type="match status" value="1"/>
</dbReference>
<comment type="catalytic activity">
    <reaction evidence="4">
        <text>holo-[ACP] + malonyl-CoA = malonyl-[ACP] + CoA</text>
        <dbReference type="Rhea" id="RHEA:41792"/>
        <dbReference type="Rhea" id="RHEA-COMP:9623"/>
        <dbReference type="Rhea" id="RHEA-COMP:9685"/>
        <dbReference type="ChEBI" id="CHEBI:57287"/>
        <dbReference type="ChEBI" id="CHEBI:57384"/>
        <dbReference type="ChEBI" id="CHEBI:64479"/>
        <dbReference type="ChEBI" id="CHEBI:78449"/>
        <dbReference type="EC" id="2.3.1.39"/>
    </reaction>
</comment>
<organism evidence="6 7">
    <name type="scientific">Actinomyces bovis</name>
    <dbReference type="NCBI Taxonomy" id="1658"/>
    <lineage>
        <taxon>Bacteria</taxon>
        <taxon>Bacillati</taxon>
        <taxon>Actinomycetota</taxon>
        <taxon>Actinomycetes</taxon>
        <taxon>Actinomycetales</taxon>
        <taxon>Actinomycetaceae</taxon>
        <taxon>Actinomyces</taxon>
    </lineage>
</organism>
<comment type="caution">
    <text evidence="6">The sequence shown here is derived from an EMBL/GenBank/DDBJ whole genome shotgun (WGS) entry which is preliminary data.</text>
</comment>
<name>A0ABY1VPT2_9ACTO</name>
<dbReference type="InterPro" id="IPR001227">
    <property type="entry name" value="Ac_transferase_dom_sf"/>
</dbReference>
<evidence type="ECO:0000256" key="1">
    <source>
        <dbReference type="ARBA" id="ARBA00013258"/>
    </source>
</evidence>
<evidence type="ECO:0000259" key="5">
    <source>
        <dbReference type="SMART" id="SM00827"/>
    </source>
</evidence>
<evidence type="ECO:0000313" key="6">
    <source>
        <dbReference type="EMBL" id="SPT54139.1"/>
    </source>
</evidence>
<accession>A0ABY1VPT2</accession>
<dbReference type="SUPFAM" id="SSF52151">
    <property type="entry name" value="FabD/lysophospholipase-like"/>
    <property type="match status" value="1"/>
</dbReference>
<dbReference type="Pfam" id="PF00698">
    <property type="entry name" value="Acyl_transf_1"/>
    <property type="match status" value="1"/>
</dbReference>
<evidence type="ECO:0000256" key="3">
    <source>
        <dbReference type="ARBA" id="ARBA00023315"/>
    </source>
</evidence>